<evidence type="ECO:0000256" key="4">
    <source>
        <dbReference type="ARBA" id="ARBA00023157"/>
    </source>
</evidence>
<keyword evidence="5" id="KW-0472">Membrane</keyword>
<dbReference type="AlphaFoldDB" id="A0A803VG01"/>
<dbReference type="GeneTree" id="ENSGT00940000169035"/>
<sequence length="122" mass="14074">MEKLPCSSFSLQKIFLAFFVAVGSIVTLGDAGCIAERRKPWWPHKGCMINGKIYPLGHIERTEFCYKCDCEKDQIRCCSCMIDPPQYDGEKCKVIFNRKTCDYDVVQKDDPSKECFSYSRMC</sequence>
<keyword evidence="7" id="KW-1185">Reference proteome</keyword>
<dbReference type="Pfam" id="PF05825">
    <property type="entry name" value="PSP94"/>
    <property type="match status" value="1"/>
</dbReference>
<dbReference type="GO" id="GO:0005576">
    <property type="term" value="C:extracellular region"/>
    <property type="evidence" value="ECO:0007669"/>
    <property type="project" value="UniProtKB-SubCell"/>
</dbReference>
<dbReference type="PANTHER" id="PTHR10500">
    <property type="entry name" value="BETA-MICROSEMINOPROTEIN"/>
    <property type="match status" value="1"/>
</dbReference>
<reference evidence="6 7" key="1">
    <citation type="journal article" date="2012" name="Nature">
        <title>The genomic landscape of species divergence in Ficedula flycatchers.</title>
        <authorList>
            <person name="Ellegren H."/>
            <person name="Smeds L."/>
            <person name="Burri R."/>
            <person name="Olason P.I."/>
            <person name="Backstrom N."/>
            <person name="Kawakami T."/>
            <person name="Kunstner A."/>
            <person name="Makinen H."/>
            <person name="Nadachowska-Brzyska K."/>
            <person name="Qvarnstrom A."/>
            <person name="Uebbing S."/>
            <person name="Wolf J.B."/>
        </authorList>
    </citation>
    <scope>NUCLEOTIDE SEQUENCE [LARGE SCALE GENOMIC DNA]</scope>
</reference>
<keyword evidence="5" id="KW-1133">Transmembrane helix</keyword>
<comment type="similarity">
    <text evidence="2">Belongs to the beta-microseminoprotein family.</text>
</comment>
<organism evidence="6 7">
    <name type="scientific">Ficedula albicollis</name>
    <name type="common">Collared flycatcher</name>
    <name type="synonym">Muscicapa albicollis</name>
    <dbReference type="NCBI Taxonomy" id="59894"/>
    <lineage>
        <taxon>Eukaryota</taxon>
        <taxon>Metazoa</taxon>
        <taxon>Chordata</taxon>
        <taxon>Craniata</taxon>
        <taxon>Vertebrata</taxon>
        <taxon>Euteleostomi</taxon>
        <taxon>Archelosauria</taxon>
        <taxon>Archosauria</taxon>
        <taxon>Dinosauria</taxon>
        <taxon>Saurischia</taxon>
        <taxon>Theropoda</taxon>
        <taxon>Coelurosauria</taxon>
        <taxon>Aves</taxon>
        <taxon>Neognathae</taxon>
        <taxon>Neoaves</taxon>
        <taxon>Telluraves</taxon>
        <taxon>Australaves</taxon>
        <taxon>Passeriformes</taxon>
        <taxon>Muscicapidae</taxon>
        <taxon>Ficedula</taxon>
    </lineage>
</organism>
<evidence type="ECO:0008006" key="8">
    <source>
        <dbReference type="Google" id="ProtNLM"/>
    </source>
</evidence>
<gene>
    <name evidence="6" type="primary">LOC101815407</name>
</gene>
<evidence type="ECO:0000256" key="2">
    <source>
        <dbReference type="ARBA" id="ARBA00010352"/>
    </source>
</evidence>
<evidence type="ECO:0000256" key="5">
    <source>
        <dbReference type="SAM" id="Phobius"/>
    </source>
</evidence>
<name>A0A803VG01_FICAL</name>
<evidence type="ECO:0000313" key="6">
    <source>
        <dbReference type="Ensembl" id="ENSFALP00000021657.1"/>
    </source>
</evidence>
<accession>A0A803VG01</accession>
<dbReference type="Proteomes" id="UP000016665">
    <property type="component" value="Chromosome 6"/>
</dbReference>
<proteinExistence type="inferred from homology"/>
<dbReference type="PANTHER" id="PTHR10500:SF7">
    <property type="entry name" value="BETA-MICROSEMINOPROTEIN"/>
    <property type="match status" value="1"/>
</dbReference>
<dbReference type="InterPro" id="IPR008735">
    <property type="entry name" value="PSP94"/>
</dbReference>
<dbReference type="Ensembl" id="ENSFALT00000045218.1">
    <property type="protein sequence ID" value="ENSFALP00000021657.1"/>
    <property type="gene ID" value="ENSFALG00000024255.1"/>
</dbReference>
<keyword evidence="3" id="KW-0964">Secreted</keyword>
<keyword evidence="5" id="KW-0812">Transmembrane</keyword>
<protein>
    <recommendedName>
        <fullName evidence="8">Beta-microseminoprotein</fullName>
    </recommendedName>
</protein>
<evidence type="ECO:0000313" key="7">
    <source>
        <dbReference type="Proteomes" id="UP000016665"/>
    </source>
</evidence>
<evidence type="ECO:0000256" key="3">
    <source>
        <dbReference type="ARBA" id="ARBA00022525"/>
    </source>
</evidence>
<reference evidence="6" key="2">
    <citation type="submission" date="2025-08" db="UniProtKB">
        <authorList>
            <consortium name="Ensembl"/>
        </authorList>
    </citation>
    <scope>IDENTIFICATION</scope>
</reference>
<feature type="transmembrane region" description="Helical" evidence="5">
    <location>
        <begin position="14"/>
        <end position="35"/>
    </location>
</feature>
<evidence type="ECO:0000256" key="1">
    <source>
        <dbReference type="ARBA" id="ARBA00004613"/>
    </source>
</evidence>
<reference evidence="6" key="3">
    <citation type="submission" date="2025-09" db="UniProtKB">
        <authorList>
            <consortium name="Ensembl"/>
        </authorList>
    </citation>
    <scope>IDENTIFICATION</scope>
</reference>
<dbReference type="Gene3D" id="2.10.70.10">
    <property type="entry name" value="Complement Module, domain 1"/>
    <property type="match status" value="1"/>
</dbReference>
<keyword evidence="4" id="KW-1015">Disulfide bond</keyword>
<comment type="subcellular location">
    <subcellularLocation>
        <location evidence="1">Secreted</location>
    </subcellularLocation>
</comment>
<dbReference type="Gene3D" id="2.20.25.590">
    <property type="match status" value="1"/>
</dbReference>